<evidence type="ECO:0000256" key="1">
    <source>
        <dbReference type="SAM" id="Phobius"/>
    </source>
</evidence>
<feature type="transmembrane region" description="Helical" evidence="1">
    <location>
        <begin position="192"/>
        <end position="211"/>
    </location>
</feature>
<reference evidence="2 3" key="1">
    <citation type="journal article" date="2014" name="PLoS Genet.">
        <title>Analysis of the Phlebiopsis gigantea genome, transcriptome and secretome provides insight into its pioneer colonization strategies of wood.</title>
        <authorList>
            <person name="Hori C."/>
            <person name="Ishida T."/>
            <person name="Igarashi K."/>
            <person name="Samejima M."/>
            <person name="Suzuki H."/>
            <person name="Master E."/>
            <person name="Ferreira P."/>
            <person name="Ruiz-Duenas F.J."/>
            <person name="Held B."/>
            <person name="Canessa P."/>
            <person name="Larrondo L.F."/>
            <person name="Schmoll M."/>
            <person name="Druzhinina I.S."/>
            <person name="Kubicek C.P."/>
            <person name="Gaskell J.A."/>
            <person name="Kersten P."/>
            <person name="St John F."/>
            <person name="Glasner J."/>
            <person name="Sabat G."/>
            <person name="Splinter BonDurant S."/>
            <person name="Syed K."/>
            <person name="Yadav J."/>
            <person name="Mgbeahuruike A.C."/>
            <person name="Kovalchuk A."/>
            <person name="Asiegbu F.O."/>
            <person name="Lackner G."/>
            <person name="Hoffmeister D."/>
            <person name="Rencoret J."/>
            <person name="Gutierrez A."/>
            <person name="Sun H."/>
            <person name="Lindquist E."/>
            <person name="Barry K."/>
            <person name="Riley R."/>
            <person name="Grigoriev I.V."/>
            <person name="Henrissat B."/>
            <person name="Kues U."/>
            <person name="Berka R.M."/>
            <person name="Martinez A.T."/>
            <person name="Covert S.F."/>
            <person name="Blanchette R.A."/>
            <person name="Cullen D."/>
        </authorList>
    </citation>
    <scope>NUCLEOTIDE SEQUENCE [LARGE SCALE GENOMIC DNA]</scope>
    <source>
        <strain evidence="2 3">11061_1 CR5-6</strain>
    </source>
</reference>
<keyword evidence="1" id="KW-0812">Transmembrane</keyword>
<feature type="transmembrane region" description="Helical" evidence="1">
    <location>
        <begin position="240"/>
        <end position="259"/>
    </location>
</feature>
<evidence type="ECO:0008006" key="4">
    <source>
        <dbReference type="Google" id="ProtNLM"/>
    </source>
</evidence>
<protein>
    <recommendedName>
        <fullName evidence="4">G-protein coupled receptors family 1 profile domain-containing protein</fullName>
    </recommendedName>
</protein>
<proteinExistence type="predicted"/>
<dbReference type="OrthoDB" id="2744793at2759"/>
<keyword evidence="3" id="KW-1185">Reference proteome</keyword>
<dbReference type="AlphaFoldDB" id="A0A0C3NB92"/>
<dbReference type="HOGENOM" id="CLU_044614_9_1_1"/>
<feature type="transmembrane region" description="Helical" evidence="1">
    <location>
        <begin position="115"/>
        <end position="136"/>
    </location>
</feature>
<feature type="transmembrane region" description="Helical" evidence="1">
    <location>
        <begin position="143"/>
        <end position="172"/>
    </location>
</feature>
<feature type="transmembrane region" description="Helical" evidence="1">
    <location>
        <begin position="56"/>
        <end position="77"/>
    </location>
</feature>
<feature type="transmembrane region" description="Helical" evidence="1">
    <location>
        <begin position="279"/>
        <end position="299"/>
    </location>
</feature>
<gene>
    <name evidence="2" type="ORF">PHLGIDRAFT_38176</name>
</gene>
<accession>A0A0C3NB92</accession>
<feature type="transmembrane region" description="Helical" evidence="1">
    <location>
        <begin position="20"/>
        <end position="49"/>
    </location>
</feature>
<sequence length="378" mass="41562">MNDALADSESTILYNIGRDLIQSIIALCVEAVVWTIYLVLAMISCVILFRKRRSRMAWFLFAIVFVMFVLDTTMFVIDIRNAVQEISYTLTSHSTLSLADRYALTDNLQWPVQSALYAFLANLGDVIVIWRVYAFYSVRTDRFFVLLPLSLLLVSCASSGTICFCVANNYLTDSAVSDGKHLDPPLCKNAQFTSYCLTLATTGVSTLLIGYKTWHYRRTIGAHLWGIRTNKSKIEKTMNLLLESGIIFFLFFLSAVVADTPRVARLEQSTLSSSLANRVWAYLTSHIICIYPVAVIIIVHSQHSYIDAATTHSVAVFVPDMVSSDLGALGVASAHTVSLGGGAKAEKAQGERASLERSSSYISEAKGVFGDVGPEGAV</sequence>
<evidence type="ECO:0000313" key="3">
    <source>
        <dbReference type="Proteomes" id="UP000053257"/>
    </source>
</evidence>
<name>A0A0C3NB92_PHLG1</name>
<dbReference type="EMBL" id="KN840737">
    <property type="protein sequence ID" value="KIP01779.1"/>
    <property type="molecule type" value="Genomic_DNA"/>
</dbReference>
<keyword evidence="1" id="KW-0472">Membrane</keyword>
<evidence type="ECO:0000313" key="2">
    <source>
        <dbReference type="EMBL" id="KIP01779.1"/>
    </source>
</evidence>
<organism evidence="2 3">
    <name type="scientific">Phlebiopsis gigantea (strain 11061_1 CR5-6)</name>
    <name type="common">White-rot fungus</name>
    <name type="synonym">Peniophora gigantea</name>
    <dbReference type="NCBI Taxonomy" id="745531"/>
    <lineage>
        <taxon>Eukaryota</taxon>
        <taxon>Fungi</taxon>
        <taxon>Dikarya</taxon>
        <taxon>Basidiomycota</taxon>
        <taxon>Agaricomycotina</taxon>
        <taxon>Agaricomycetes</taxon>
        <taxon>Polyporales</taxon>
        <taxon>Phanerochaetaceae</taxon>
        <taxon>Phlebiopsis</taxon>
    </lineage>
</organism>
<dbReference type="Proteomes" id="UP000053257">
    <property type="component" value="Unassembled WGS sequence"/>
</dbReference>
<keyword evidence="1" id="KW-1133">Transmembrane helix</keyword>